<keyword evidence="1" id="KW-1133">Transmembrane helix</keyword>
<proteinExistence type="predicted"/>
<evidence type="ECO:0000313" key="3">
    <source>
        <dbReference type="Proteomes" id="UP001489004"/>
    </source>
</evidence>
<keyword evidence="1" id="KW-0812">Transmembrane</keyword>
<evidence type="ECO:0000256" key="1">
    <source>
        <dbReference type="SAM" id="Phobius"/>
    </source>
</evidence>
<dbReference type="AlphaFoldDB" id="A0AAW1R9F9"/>
<accession>A0AAW1R9F9</accession>
<comment type="caution">
    <text evidence="2">The sequence shown here is derived from an EMBL/GenBank/DDBJ whole genome shotgun (WGS) entry which is preliminary data.</text>
</comment>
<reference evidence="2 3" key="1">
    <citation type="journal article" date="2024" name="Nat. Commun.">
        <title>Phylogenomics reveals the evolutionary origins of lichenization in chlorophyte algae.</title>
        <authorList>
            <person name="Puginier C."/>
            <person name="Libourel C."/>
            <person name="Otte J."/>
            <person name="Skaloud P."/>
            <person name="Haon M."/>
            <person name="Grisel S."/>
            <person name="Petersen M."/>
            <person name="Berrin J.G."/>
            <person name="Delaux P.M."/>
            <person name="Dal Grande F."/>
            <person name="Keller J."/>
        </authorList>
    </citation>
    <scope>NUCLEOTIDE SEQUENCE [LARGE SCALE GENOMIC DNA]</scope>
    <source>
        <strain evidence="2 3">SAG 2043</strain>
    </source>
</reference>
<keyword evidence="3" id="KW-1185">Reference proteome</keyword>
<gene>
    <name evidence="2" type="ORF">WJX72_011799</name>
</gene>
<sequence length="146" mass="15270">MCEGSREVLQVGGAASLTGVTSGKKHSQSNLKPLALLCNTSSVCAACDSAASAAISDSAHCTPTGYREQLKCVVADPLSHLKHEVVRNVTRDLHGEVSKGSTVVTYQSCAVTGGLSMWTFECIVLAILVVAAPTVIWRKRQAKGAI</sequence>
<organism evidence="2 3">
    <name type="scientific">[Myrmecia] bisecta</name>
    <dbReference type="NCBI Taxonomy" id="41462"/>
    <lineage>
        <taxon>Eukaryota</taxon>
        <taxon>Viridiplantae</taxon>
        <taxon>Chlorophyta</taxon>
        <taxon>core chlorophytes</taxon>
        <taxon>Trebouxiophyceae</taxon>
        <taxon>Trebouxiales</taxon>
        <taxon>Trebouxiaceae</taxon>
        <taxon>Myrmecia</taxon>
    </lineage>
</organism>
<protein>
    <submittedName>
        <fullName evidence="2">Uncharacterized protein</fullName>
    </submittedName>
</protein>
<evidence type="ECO:0000313" key="2">
    <source>
        <dbReference type="EMBL" id="KAK9830444.1"/>
    </source>
</evidence>
<dbReference type="Proteomes" id="UP001489004">
    <property type="component" value="Unassembled WGS sequence"/>
</dbReference>
<keyword evidence="1" id="KW-0472">Membrane</keyword>
<dbReference type="EMBL" id="JALJOR010000001">
    <property type="protein sequence ID" value="KAK9830444.1"/>
    <property type="molecule type" value="Genomic_DNA"/>
</dbReference>
<name>A0AAW1R9F9_9CHLO</name>
<feature type="transmembrane region" description="Helical" evidence="1">
    <location>
        <begin position="115"/>
        <end position="137"/>
    </location>
</feature>